<feature type="region of interest" description="Disordered" evidence="1">
    <location>
        <begin position="1"/>
        <end position="64"/>
    </location>
</feature>
<proteinExistence type="predicted"/>
<gene>
    <name evidence="2" type="ORF">HICCMSTLAB_LOCUS1389</name>
</gene>
<comment type="caution">
    <text evidence="2">The sequence shown here is derived from an EMBL/GenBank/DDBJ whole genome shotgun (WGS) entry which is preliminary data.</text>
</comment>
<feature type="compositionally biased region" description="Low complexity" evidence="1">
    <location>
        <begin position="92"/>
        <end position="110"/>
    </location>
</feature>
<evidence type="ECO:0000313" key="2">
    <source>
        <dbReference type="EMBL" id="CAG5075235.1"/>
    </source>
</evidence>
<sequence length="372" mass="41245">MNKGTMNNEQNDKKMLDNNETEDTPSETSDKNLKTGPGVSESPTMSTTTSSITTQSTITASQMSTPMTQSIAAFKTSTPTTLSSTIGNPPISTTTQSSSSSGSTPTTEQTVQPELLQFLCKQRENIELQNKGFEAMKTLSLINKTSENLLTAERLRMQGTRGNLLNSTTFLDESSTHMGVEIEAQSSPQDINIEVTKALNASITALKSTLESSKKSQNYQVPRKYTLNSDSDINIWLDKLKSELSSKDLLDVIDPTVIGPDNLDVQTITKKKQAVREIITSHLDDKYYKRVLTITDPIMVITSLKEAKRVEKNVTHTSVRTKLYGMRLKPKESIDEFWNKFDNTIVGYESCDNAVPLTDEEKRSAFTKLSVK</sequence>
<evidence type="ECO:0000256" key="1">
    <source>
        <dbReference type="SAM" id="MobiDB-lite"/>
    </source>
</evidence>
<protein>
    <submittedName>
        <fullName evidence="2">Uncharacterized protein</fullName>
    </submittedName>
</protein>
<dbReference type="OrthoDB" id="7696379at2759"/>
<dbReference type="AlphaFoldDB" id="A0A8J2EN76"/>
<evidence type="ECO:0000313" key="3">
    <source>
        <dbReference type="Proteomes" id="UP000786811"/>
    </source>
</evidence>
<dbReference type="Proteomes" id="UP000786811">
    <property type="component" value="Unassembled WGS sequence"/>
</dbReference>
<name>A0A8J2EN76_COTCN</name>
<feature type="region of interest" description="Disordered" evidence="1">
    <location>
        <begin position="79"/>
        <end position="110"/>
    </location>
</feature>
<accession>A0A8J2EN76</accession>
<keyword evidence="3" id="KW-1185">Reference proteome</keyword>
<dbReference type="EMBL" id="CAJNRD030001116">
    <property type="protein sequence ID" value="CAG5075235.1"/>
    <property type="molecule type" value="Genomic_DNA"/>
</dbReference>
<feature type="compositionally biased region" description="Low complexity" evidence="1">
    <location>
        <begin position="44"/>
        <end position="64"/>
    </location>
</feature>
<organism evidence="2 3">
    <name type="scientific">Cotesia congregata</name>
    <name type="common">Parasitoid wasp</name>
    <name type="synonym">Apanteles congregatus</name>
    <dbReference type="NCBI Taxonomy" id="51543"/>
    <lineage>
        <taxon>Eukaryota</taxon>
        <taxon>Metazoa</taxon>
        <taxon>Ecdysozoa</taxon>
        <taxon>Arthropoda</taxon>
        <taxon>Hexapoda</taxon>
        <taxon>Insecta</taxon>
        <taxon>Pterygota</taxon>
        <taxon>Neoptera</taxon>
        <taxon>Endopterygota</taxon>
        <taxon>Hymenoptera</taxon>
        <taxon>Apocrita</taxon>
        <taxon>Ichneumonoidea</taxon>
        <taxon>Braconidae</taxon>
        <taxon>Microgastrinae</taxon>
        <taxon>Cotesia</taxon>
    </lineage>
</organism>
<reference evidence="2" key="1">
    <citation type="submission" date="2021-04" db="EMBL/GenBank/DDBJ databases">
        <authorList>
            <person name="Chebbi M.A.C M."/>
        </authorList>
    </citation>
    <scope>NUCLEOTIDE SEQUENCE</scope>
</reference>
<feature type="compositionally biased region" description="Polar residues" evidence="1">
    <location>
        <begin position="79"/>
        <end position="91"/>
    </location>
</feature>